<dbReference type="InterPro" id="IPR018968">
    <property type="entry name" value="Phasin"/>
</dbReference>
<dbReference type="RefSeq" id="WP_045829113.1">
    <property type="nucleotide sequence ID" value="NZ_JZRB01000016.1"/>
</dbReference>
<sequence length="108" mass="11143">MVHVNAYADLARFVEQAAAAQALAWRGMERVADLQLQALEGHARAATGLMADAMQAQDADALRAVMARGGELQREGVERAATAAGDIMGVAVQTATSLGALVGQPARA</sequence>
<accession>A0A0F3KYV7</accession>
<dbReference type="OrthoDB" id="5956709at2"/>
<keyword evidence="3" id="KW-1185">Reference proteome</keyword>
<dbReference type="Proteomes" id="UP000033651">
    <property type="component" value="Unassembled WGS sequence"/>
</dbReference>
<organism evidence="2 3">
    <name type="scientific">Luteibacter yeojuensis</name>
    <dbReference type="NCBI Taxonomy" id="345309"/>
    <lineage>
        <taxon>Bacteria</taxon>
        <taxon>Pseudomonadati</taxon>
        <taxon>Pseudomonadota</taxon>
        <taxon>Gammaproteobacteria</taxon>
        <taxon>Lysobacterales</taxon>
        <taxon>Rhodanobacteraceae</taxon>
        <taxon>Luteibacter</taxon>
    </lineage>
</organism>
<gene>
    <name evidence="2" type="ORF">VI08_08385</name>
</gene>
<protein>
    <recommendedName>
        <fullName evidence="1">Phasin domain-containing protein</fullName>
    </recommendedName>
</protein>
<dbReference type="AlphaFoldDB" id="A0A0F3KYV7"/>
<dbReference type="PATRIC" id="fig|345309.4.peg.892"/>
<name>A0A0F3KYV7_9GAMM</name>
<evidence type="ECO:0000313" key="2">
    <source>
        <dbReference type="EMBL" id="KJV35299.1"/>
    </source>
</evidence>
<comment type="caution">
    <text evidence="2">The sequence shown here is derived from an EMBL/GenBank/DDBJ whole genome shotgun (WGS) entry which is preliminary data.</text>
</comment>
<reference evidence="2 3" key="1">
    <citation type="submission" date="2015-03" db="EMBL/GenBank/DDBJ databases">
        <title>Draft genome sequence of Luteibacter yeojuensis strain SU11.</title>
        <authorList>
            <person name="Sulaiman J."/>
            <person name="Priya K."/>
            <person name="Chan K.-G."/>
        </authorList>
    </citation>
    <scope>NUCLEOTIDE SEQUENCE [LARGE SCALE GENOMIC DNA]</scope>
    <source>
        <strain evidence="2 3">SU11</strain>
    </source>
</reference>
<feature type="domain" description="Phasin" evidence="1">
    <location>
        <begin position="13"/>
        <end position="102"/>
    </location>
</feature>
<dbReference type="EMBL" id="JZRB01000016">
    <property type="protein sequence ID" value="KJV35299.1"/>
    <property type="molecule type" value="Genomic_DNA"/>
</dbReference>
<evidence type="ECO:0000259" key="1">
    <source>
        <dbReference type="Pfam" id="PF09361"/>
    </source>
</evidence>
<proteinExistence type="predicted"/>
<evidence type="ECO:0000313" key="3">
    <source>
        <dbReference type="Proteomes" id="UP000033651"/>
    </source>
</evidence>
<dbReference type="Pfam" id="PF09361">
    <property type="entry name" value="Phasin_2"/>
    <property type="match status" value="1"/>
</dbReference>